<keyword evidence="2" id="KW-0677">Repeat</keyword>
<feature type="repeat" description="PPR" evidence="3">
    <location>
        <begin position="256"/>
        <end position="290"/>
    </location>
</feature>
<sequence length="539" mass="62278">MALAPTTRRIFSLSPICRNTFNLYYSSLQAIDLQNDTVPGDEIDETSFPLTLPAAAELSPSESLIADKFYSLIKDHHRNNPNLLLNPKTPLNPNLAFDFSNISDAQSPPSAVVRHVIEKCSAPRHGIPFPQTLAFFNWAISRLEEEDLPISIDLFNEMIDLSGKVRQFDVAWQLIESMRSHKNLKISLDTFSILIRRYIRAGMAAEAVHAFNRMQDYDCEPDRKSFSIVIGMLCRKRRAHEAQAFFDSLKDKFELDVVVYTSLVHGWCRANNITEAERVFREMKDSGIKPTVYTYTIVIDALCRCGQITRAHDVFAEMLEVGCEPNAVTFNNLMRVHVKAGRTEKVLQVYNQMRRLNCDPDVITYNFLIDTHCKDKNRDEAIKVLNLMIKKGCEPNGSTFNPIFRCLAEDQDVNGAHRLFVRMKEVKCKPNTVTYNILMQMFSLSKSTDMVIKLWKEMGENEVEPNVNSYKVFITMYCLMGHWNNAYKYFKEMIEEKCLRPSPKVYEMVMQQLRKAGQLKKHEELMEKMVDREFIKRPL</sequence>
<evidence type="ECO:0000256" key="1">
    <source>
        <dbReference type="ARBA" id="ARBA00007626"/>
    </source>
</evidence>
<dbReference type="PANTHER" id="PTHR47447:SF24">
    <property type="entry name" value="PENTATRICOPEPTIDE REPEAT-CONTAINING PROTEIN"/>
    <property type="match status" value="1"/>
</dbReference>
<dbReference type="InterPro" id="IPR011990">
    <property type="entry name" value="TPR-like_helical_dom_sf"/>
</dbReference>
<organism evidence="4 5">
    <name type="scientific">Castilleja foliolosa</name>
    <dbReference type="NCBI Taxonomy" id="1961234"/>
    <lineage>
        <taxon>Eukaryota</taxon>
        <taxon>Viridiplantae</taxon>
        <taxon>Streptophyta</taxon>
        <taxon>Embryophyta</taxon>
        <taxon>Tracheophyta</taxon>
        <taxon>Spermatophyta</taxon>
        <taxon>Magnoliopsida</taxon>
        <taxon>eudicotyledons</taxon>
        <taxon>Gunneridae</taxon>
        <taxon>Pentapetalae</taxon>
        <taxon>asterids</taxon>
        <taxon>lamiids</taxon>
        <taxon>Lamiales</taxon>
        <taxon>Orobanchaceae</taxon>
        <taxon>Pedicularideae</taxon>
        <taxon>Castillejinae</taxon>
        <taxon>Castilleja</taxon>
    </lineage>
</organism>
<feature type="repeat" description="PPR" evidence="3">
    <location>
        <begin position="187"/>
        <end position="221"/>
    </location>
</feature>
<feature type="repeat" description="PPR" evidence="3">
    <location>
        <begin position="466"/>
        <end position="500"/>
    </location>
</feature>
<dbReference type="AlphaFoldDB" id="A0ABD3DFQ1"/>
<dbReference type="SUPFAM" id="SSF48452">
    <property type="entry name" value="TPR-like"/>
    <property type="match status" value="1"/>
</dbReference>
<feature type="repeat" description="PPR" evidence="3">
    <location>
        <begin position="431"/>
        <end position="465"/>
    </location>
</feature>
<keyword evidence="5" id="KW-1185">Reference proteome</keyword>
<dbReference type="InterPro" id="IPR002885">
    <property type="entry name" value="PPR_rpt"/>
</dbReference>
<dbReference type="EMBL" id="JAVIJP010000017">
    <property type="protein sequence ID" value="KAL3641033.1"/>
    <property type="molecule type" value="Genomic_DNA"/>
</dbReference>
<evidence type="ECO:0000313" key="4">
    <source>
        <dbReference type="EMBL" id="KAL3641033.1"/>
    </source>
</evidence>
<name>A0ABD3DFQ1_9LAMI</name>
<dbReference type="NCBIfam" id="TIGR00756">
    <property type="entry name" value="PPR"/>
    <property type="match status" value="8"/>
</dbReference>
<proteinExistence type="inferred from homology"/>
<feature type="repeat" description="PPR" evidence="3">
    <location>
        <begin position="326"/>
        <end position="360"/>
    </location>
</feature>
<accession>A0ABD3DFQ1</accession>
<reference evidence="5" key="1">
    <citation type="journal article" date="2024" name="IScience">
        <title>Strigolactones Initiate the Formation of Haustorium-like Structures in Castilleja.</title>
        <authorList>
            <person name="Buerger M."/>
            <person name="Peterson D."/>
            <person name="Chory J."/>
        </authorList>
    </citation>
    <scope>NUCLEOTIDE SEQUENCE [LARGE SCALE GENOMIC DNA]</scope>
</reference>
<evidence type="ECO:0008006" key="6">
    <source>
        <dbReference type="Google" id="ProtNLM"/>
    </source>
</evidence>
<gene>
    <name evidence="4" type="ORF">CASFOL_016001</name>
</gene>
<feature type="repeat" description="PPR" evidence="3">
    <location>
        <begin position="291"/>
        <end position="325"/>
    </location>
</feature>
<evidence type="ECO:0000313" key="5">
    <source>
        <dbReference type="Proteomes" id="UP001632038"/>
    </source>
</evidence>
<comment type="similarity">
    <text evidence="1">Belongs to the PPR family. P subfamily.</text>
</comment>
<dbReference type="Gene3D" id="1.25.40.10">
    <property type="entry name" value="Tetratricopeptide repeat domain"/>
    <property type="match status" value="4"/>
</dbReference>
<comment type="caution">
    <text evidence="4">The sequence shown here is derived from an EMBL/GenBank/DDBJ whole genome shotgun (WGS) entry which is preliminary data.</text>
</comment>
<evidence type="ECO:0000256" key="2">
    <source>
        <dbReference type="ARBA" id="ARBA00022737"/>
    </source>
</evidence>
<protein>
    <recommendedName>
        <fullName evidence="6">Pentatricopeptide repeat-containing protein</fullName>
    </recommendedName>
</protein>
<feature type="repeat" description="PPR" evidence="3">
    <location>
        <begin position="396"/>
        <end position="430"/>
    </location>
</feature>
<dbReference type="PROSITE" id="PS51375">
    <property type="entry name" value="PPR"/>
    <property type="match status" value="8"/>
</dbReference>
<evidence type="ECO:0000256" key="3">
    <source>
        <dbReference type="PROSITE-ProRule" id="PRU00708"/>
    </source>
</evidence>
<feature type="repeat" description="PPR" evidence="3">
    <location>
        <begin position="361"/>
        <end position="395"/>
    </location>
</feature>
<dbReference type="PANTHER" id="PTHR47447">
    <property type="entry name" value="OS03G0856100 PROTEIN"/>
    <property type="match status" value="1"/>
</dbReference>
<dbReference type="Proteomes" id="UP001632038">
    <property type="component" value="Unassembled WGS sequence"/>
</dbReference>
<dbReference type="Pfam" id="PF13041">
    <property type="entry name" value="PPR_2"/>
    <property type="match status" value="4"/>
</dbReference>